<dbReference type="RefSeq" id="WP_125715317.1">
    <property type="nucleotide sequence ID" value="NZ_JBHTOP010000028.1"/>
</dbReference>
<comment type="caution">
    <text evidence="8">The sequence shown here is derived from an EMBL/GenBank/DDBJ whole genome shotgun (WGS) entry which is preliminary data.</text>
</comment>
<evidence type="ECO:0000256" key="1">
    <source>
        <dbReference type="ARBA" id="ARBA00004141"/>
    </source>
</evidence>
<gene>
    <name evidence="8" type="ORF">ACFQ5M_12875</name>
</gene>
<proteinExistence type="inferred from homology"/>
<feature type="transmembrane region" description="Helical" evidence="6">
    <location>
        <begin position="14"/>
        <end position="35"/>
    </location>
</feature>
<evidence type="ECO:0000313" key="9">
    <source>
        <dbReference type="Proteomes" id="UP001597267"/>
    </source>
</evidence>
<sequence length="158" mass="18679">MDIIKKYCKKHRNFLMYMVFGFLASLVNIFSYWFFGHLVHMPYLFANSLAWLVSVLFSFFSNKSWVFNSEYSTLREFLKEFVSFMLSRIVSFFADNFIMILGITILGWPSLWVKILDQLLVGLLNYGTSVLVFNHENKKMQAALKRSKERLNGLRNNK</sequence>
<name>A0ABW4J9D9_9LACO</name>
<reference evidence="9" key="1">
    <citation type="journal article" date="2019" name="Int. J. Syst. Evol. Microbiol.">
        <title>The Global Catalogue of Microorganisms (GCM) 10K type strain sequencing project: providing services to taxonomists for standard genome sequencing and annotation.</title>
        <authorList>
            <consortium name="The Broad Institute Genomics Platform"/>
            <consortium name="The Broad Institute Genome Sequencing Center for Infectious Disease"/>
            <person name="Wu L."/>
            <person name="Ma J."/>
        </authorList>
    </citation>
    <scope>NUCLEOTIDE SEQUENCE [LARGE SCALE GENOMIC DNA]</scope>
    <source>
        <strain evidence="9">CCM 8896</strain>
    </source>
</reference>
<keyword evidence="9" id="KW-1185">Reference proteome</keyword>
<keyword evidence="3 6" id="KW-0812">Transmembrane</keyword>
<dbReference type="Proteomes" id="UP001597267">
    <property type="component" value="Unassembled WGS sequence"/>
</dbReference>
<keyword evidence="5 6" id="KW-0472">Membrane</keyword>
<feature type="transmembrane region" description="Helical" evidence="6">
    <location>
        <begin position="111"/>
        <end position="133"/>
    </location>
</feature>
<dbReference type="Pfam" id="PF04138">
    <property type="entry name" value="GtrA_DPMS_TM"/>
    <property type="match status" value="1"/>
</dbReference>
<comment type="similarity">
    <text evidence="2">Belongs to the GtrA family.</text>
</comment>
<evidence type="ECO:0000256" key="2">
    <source>
        <dbReference type="ARBA" id="ARBA00009399"/>
    </source>
</evidence>
<dbReference type="InterPro" id="IPR007267">
    <property type="entry name" value="GtrA_DPMS_TM"/>
</dbReference>
<dbReference type="InterPro" id="IPR051401">
    <property type="entry name" value="GtrA_CellWall_Glycosyl"/>
</dbReference>
<evidence type="ECO:0000259" key="7">
    <source>
        <dbReference type="Pfam" id="PF04138"/>
    </source>
</evidence>
<feature type="domain" description="GtrA/DPMS transmembrane" evidence="7">
    <location>
        <begin position="17"/>
        <end position="130"/>
    </location>
</feature>
<keyword evidence="4 6" id="KW-1133">Transmembrane helix</keyword>
<evidence type="ECO:0000256" key="3">
    <source>
        <dbReference type="ARBA" id="ARBA00022692"/>
    </source>
</evidence>
<dbReference type="PANTHER" id="PTHR38459:SF5">
    <property type="entry name" value="CELL WALL TEICHOIC ACID GLYCOSYLATION PROTEIN GTCA"/>
    <property type="match status" value="1"/>
</dbReference>
<feature type="transmembrane region" description="Helical" evidence="6">
    <location>
        <begin position="41"/>
        <end position="60"/>
    </location>
</feature>
<organism evidence="8 9">
    <name type="scientific">Agrilactobacillus yilanensis</name>
    <dbReference type="NCBI Taxonomy" id="2485997"/>
    <lineage>
        <taxon>Bacteria</taxon>
        <taxon>Bacillati</taxon>
        <taxon>Bacillota</taxon>
        <taxon>Bacilli</taxon>
        <taxon>Lactobacillales</taxon>
        <taxon>Lactobacillaceae</taxon>
        <taxon>Agrilactobacillus</taxon>
    </lineage>
</organism>
<evidence type="ECO:0000256" key="4">
    <source>
        <dbReference type="ARBA" id="ARBA00022989"/>
    </source>
</evidence>
<evidence type="ECO:0000313" key="8">
    <source>
        <dbReference type="EMBL" id="MFD1672987.1"/>
    </source>
</evidence>
<protein>
    <submittedName>
        <fullName evidence="8">GtrA family protein</fullName>
    </submittedName>
</protein>
<evidence type="ECO:0000256" key="6">
    <source>
        <dbReference type="SAM" id="Phobius"/>
    </source>
</evidence>
<evidence type="ECO:0000256" key="5">
    <source>
        <dbReference type="ARBA" id="ARBA00023136"/>
    </source>
</evidence>
<feature type="transmembrane region" description="Helical" evidence="6">
    <location>
        <begin position="81"/>
        <end position="105"/>
    </location>
</feature>
<dbReference type="PANTHER" id="PTHR38459">
    <property type="entry name" value="PROPHAGE BACTOPRENOL-LINKED GLUCOSE TRANSLOCASE HOMOLOG"/>
    <property type="match status" value="1"/>
</dbReference>
<accession>A0ABW4J9D9</accession>
<dbReference type="EMBL" id="JBHTOP010000028">
    <property type="protein sequence ID" value="MFD1672987.1"/>
    <property type="molecule type" value="Genomic_DNA"/>
</dbReference>
<comment type="subcellular location">
    <subcellularLocation>
        <location evidence="1">Membrane</location>
        <topology evidence="1">Multi-pass membrane protein</topology>
    </subcellularLocation>
</comment>